<comment type="catalytic activity">
    <reaction evidence="7 8">
        <text>deamido-NAD(+) + L-glutamine + ATP + H2O = L-glutamate + AMP + diphosphate + NAD(+) + H(+)</text>
        <dbReference type="Rhea" id="RHEA:24384"/>
        <dbReference type="ChEBI" id="CHEBI:15377"/>
        <dbReference type="ChEBI" id="CHEBI:15378"/>
        <dbReference type="ChEBI" id="CHEBI:29985"/>
        <dbReference type="ChEBI" id="CHEBI:30616"/>
        <dbReference type="ChEBI" id="CHEBI:33019"/>
        <dbReference type="ChEBI" id="CHEBI:57540"/>
        <dbReference type="ChEBI" id="CHEBI:58359"/>
        <dbReference type="ChEBI" id="CHEBI:58437"/>
        <dbReference type="ChEBI" id="CHEBI:456215"/>
        <dbReference type="EC" id="6.3.5.1"/>
    </reaction>
</comment>
<organism evidence="11 12">
    <name type="scientific">Desulfofustis limnaeus</name>
    <dbReference type="NCBI Taxonomy" id="2740163"/>
    <lineage>
        <taxon>Bacteria</taxon>
        <taxon>Pseudomonadati</taxon>
        <taxon>Thermodesulfobacteriota</taxon>
        <taxon>Desulfobulbia</taxon>
        <taxon>Desulfobulbales</taxon>
        <taxon>Desulfocapsaceae</taxon>
        <taxon>Desulfofustis</taxon>
    </lineage>
</organism>
<evidence type="ECO:0000256" key="1">
    <source>
        <dbReference type="ARBA" id="ARBA00005188"/>
    </source>
</evidence>
<dbReference type="InterPro" id="IPR014445">
    <property type="entry name" value="Gln-dep_NAD_synthase"/>
</dbReference>
<feature type="binding site" evidence="7">
    <location>
        <position position="187"/>
    </location>
    <ligand>
        <name>L-glutamine</name>
        <dbReference type="ChEBI" id="CHEBI:58359"/>
    </ligand>
</feature>
<dbReference type="CDD" id="cd00553">
    <property type="entry name" value="NAD_synthase"/>
    <property type="match status" value="1"/>
</dbReference>
<dbReference type="Gene3D" id="3.60.110.10">
    <property type="entry name" value="Carbon-nitrogen hydrolase"/>
    <property type="match status" value="1"/>
</dbReference>
<dbReference type="PROSITE" id="PS50263">
    <property type="entry name" value="CN_HYDROLASE"/>
    <property type="match status" value="1"/>
</dbReference>
<keyword evidence="3 7" id="KW-0436">Ligase</keyword>
<dbReference type="SUPFAM" id="SSF52402">
    <property type="entry name" value="Adenine nucleotide alpha hydrolases-like"/>
    <property type="match status" value="1"/>
</dbReference>
<dbReference type="PANTHER" id="PTHR23090:SF9">
    <property type="entry name" value="GLUTAMINE-DEPENDENT NAD(+) SYNTHETASE"/>
    <property type="match status" value="1"/>
</dbReference>
<evidence type="ECO:0000256" key="3">
    <source>
        <dbReference type="ARBA" id="ARBA00022598"/>
    </source>
</evidence>
<comment type="similarity">
    <text evidence="2 7 8">In the C-terminal section; belongs to the NAD synthetase family.</text>
</comment>
<sequence>MKIALIQLNPVIGSFAENCRKMIEAAEDAAARGCSLAIFPELAVSGYPPLDLLERRSFVADHQRAVEGLIRGLPPIGVLFGCFEARPERPGKPLYNSVLLARDGVVVHRTRKQLLPTYDVFDETRYFEPGPPGELLHFEGVTMAVTVCEDIWHSVVDDYRVQPLAALFDQAAAAGRSVDLIVNVSASPFDRGKEAVRQSIFARLCAQYQTPLLYVNQVGGQDSLLFDGNSVAIRADGTVGARARGFAEDLIVFDTDLGRGDNHRPEPVAEVAAVHDALVMGLRDYLHKCGFAKAVLGLSGGIDSAVTAALAVQALGADNVLGVALPSPYTSAESVEDAAEVARRCGCRFEIMPISDLFTAFKTALQPLFGGLPEDLAEQNIQARIRGNLLMALSNKFNHLLLTTGNKSEMAVGYCTLYGDMSGGLAVIADVPKQLVYELARHINRNGEIIPLRTITKAPTAELKPGQRDQDDLPPYEILDAILQLYLEEGYGREEIIAKGFAAAVVDDIVRRIRINEYKRKQAPLGLKVTSKAFGFGRRLPNVQNYRG</sequence>
<feature type="domain" description="CN hydrolase" evidence="10">
    <location>
        <begin position="1"/>
        <end position="257"/>
    </location>
</feature>
<dbReference type="EC" id="6.3.5.1" evidence="7 8"/>
<feature type="binding site" evidence="7">
    <location>
        <position position="519"/>
    </location>
    <ligand>
        <name>deamido-NAD(+)</name>
        <dbReference type="ChEBI" id="CHEBI:58437"/>
        <note>ligand shared between two neighboring subunits</note>
    </ligand>
</feature>
<evidence type="ECO:0000256" key="7">
    <source>
        <dbReference type="HAMAP-Rule" id="MF_02090"/>
    </source>
</evidence>
<dbReference type="PANTHER" id="PTHR23090">
    <property type="entry name" value="NH 3 /GLUTAMINE-DEPENDENT NAD + SYNTHETASE"/>
    <property type="match status" value="1"/>
</dbReference>
<proteinExistence type="inferred from homology"/>
<gene>
    <name evidence="11" type="primary">nadE_1</name>
    <name evidence="7" type="synonym">nadE</name>
    <name evidence="11" type="ORF">DPPLL_11880</name>
</gene>
<keyword evidence="12" id="KW-1185">Reference proteome</keyword>
<dbReference type="Proteomes" id="UP000830055">
    <property type="component" value="Chromosome"/>
</dbReference>
<dbReference type="Gene3D" id="3.40.50.620">
    <property type="entry name" value="HUPs"/>
    <property type="match status" value="1"/>
</dbReference>
<dbReference type="NCBIfam" id="TIGR00552">
    <property type="entry name" value="nadE"/>
    <property type="match status" value="1"/>
</dbReference>
<name>A0ABM7W7E8_9BACT</name>
<comment type="pathway">
    <text evidence="1 7 8">Cofactor biosynthesis; NAD(+) biosynthesis; NAD(+) from deamido-NAD(+) (L-Gln route): step 1/1.</text>
</comment>
<reference evidence="11 12" key="1">
    <citation type="submission" date="2022-01" db="EMBL/GenBank/DDBJ databases">
        <title>Desulfofustis limnae sp. nov., a novel mesophilic sulfate-reducing bacterium isolated from marsh soil.</title>
        <authorList>
            <person name="Watanabe M."/>
            <person name="Takahashi A."/>
            <person name="Kojima H."/>
            <person name="Fukui M."/>
        </authorList>
    </citation>
    <scope>NUCLEOTIDE SEQUENCE [LARGE SCALE GENOMIC DNA]</scope>
    <source>
        <strain evidence="11 12">PPLL</strain>
    </source>
</reference>
<dbReference type="InterPro" id="IPR003010">
    <property type="entry name" value="C-N_Hydrolase"/>
</dbReference>
<comment type="similarity">
    <text evidence="9">Belongs to the NAD synthetase family.</text>
</comment>
<keyword evidence="5 7" id="KW-0067">ATP-binding</keyword>
<comment type="caution">
    <text evidence="7">Lacks conserved residue(s) required for the propagation of feature annotation.</text>
</comment>
<dbReference type="Pfam" id="PF00795">
    <property type="entry name" value="CN_hydrolase"/>
    <property type="match status" value="1"/>
</dbReference>
<evidence type="ECO:0000313" key="12">
    <source>
        <dbReference type="Proteomes" id="UP000830055"/>
    </source>
</evidence>
<evidence type="ECO:0000256" key="5">
    <source>
        <dbReference type="ARBA" id="ARBA00022840"/>
    </source>
</evidence>
<dbReference type="InterPro" id="IPR014729">
    <property type="entry name" value="Rossmann-like_a/b/a_fold"/>
</dbReference>
<dbReference type="RefSeq" id="WP_284153894.1">
    <property type="nucleotide sequence ID" value="NZ_AP025516.1"/>
</dbReference>
<feature type="active site" description="For glutaminase activity" evidence="7">
    <location>
        <position position="112"/>
    </location>
</feature>
<dbReference type="PIRSF" id="PIRSF006630">
    <property type="entry name" value="NADS_GAT"/>
    <property type="match status" value="1"/>
</dbReference>
<evidence type="ECO:0000256" key="8">
    <source>
        <dbReference type="PIRNR" id="PIRNR006630"/>
    </source>
</evidence>
<protein>
    <recommendedName>
        <fullName evidence="7 8">Glutamine-dependent NAD(+) synthetase</fullName>
        <ecNumber evidence="7 8">6.3.5.1</ecNumber>
    </recommendedName>
    <alternativeName>
        <fullName evidence="7 8">NAD(+) synthase [glutamine-hydrolyzing]</fullName>
    </alternativeName>
</protein>
<feature type="binding site" evidence="7">
    <location>
        <position position="193"/>
    </location>
    <ligand>
        <name>L-glutamine</name>
        <dbReference type="ChEBI" id="CHEBI:58359"/>
    </ligand>
</feature>
<feature type="binding site" evidence="7">
    <location>
        <position position="118"/>
    </location>
    <ligand>
        <name>L-glutamine</name>
        <dbReference type="ChEBI" id="CHEBI:58359"/>
    </ligand>
</feature>
<feature type="binding site" evidence="7">
    <location>
        <position position="409"/>
    </location>
    <ligand>
        <name>deamido-NAD(+)</name>
        <dbReference type="ChEBI" id="CHEBI:58437"/>
        <note>ligand shared between two neighboring subunits</note>
    </ligand>
</feature>
<feature type="binding site" evidence="7">
    <location>
        <position position="404"/>
    </location>
    <ligand>
        <name>ATP</name>
        <dbReference type="ChEBI" id="CHEBI:30616"/>
    </ligand>
</feature>
<accession>A0ABM7W7E8</accession>
<keyword evidence="4 7" id="KW-0547">Nucleotide-binding</keyword>
<dbReference type="InterPro" id="IPR036526">
    <property type="entry name" value="C-N_Hydrolase_sf"/>
</dbReference>
<dbReference type="SUPFAM" id="SSF56317">
    <property type="entry name" value="Carbon-nitrogen hydrolase"/>
    <property type="match status" value="1"/>
</dbReference>
<evidence type="ECO:0000256" key="2">
    <source>
        <dbReference type="ARBA" id="ARBA00007145"/>
    </source>
</evidence>
<feature type="binding site" evidence="7">
    <location>
        <position position="380"/>
    </location>
    <ligand>
        <name>deamido-NAD(+)</name>
        <dbReference type="ChEBI" id="CHEBI:58437"/>
        <note>ligand shared between two neighboring subunits</note>
    </ligand>
</feature>
<dbReference type="InterPro" id="IPR003694">
    <property type="entry name" value="NAD_synthase"/>
</dbReference>
<dbReference type="InterPro" id="IPR022310">
    <property type="entry name" value="NAD/GMP_synthase"/>
</dbReference>
<dbReference type="HAMAP" id="MF_02090">
    <property type="entry name" value="NadE_glutamine_dep"/>
    <property type="match status" value="1"/>
</dbReference>
<evidence type="ECO:0000313" key="11">
    <source>
        <dbReference type="EMBL" id="BDD86823.1"/>
    </source>
</evidence>
<evidence type="ECO:0000256" key="6">
    <source>
        <dbReference type="ARBA" id="ARBA00023027"/>
    </source>
</evidence>
<evidence type="ECO:0000259" key="10">
    <source>
        <dbReference type="PROSITE" id="PS50263"/>
    </source>
</evidence>
<dbReference type="Pfam" id="PF02540">
    <property type="entry name" value="NAD_synthase"/>
    <property type="match status" value="1"/>
</dbReference>
<comment type="function">
    <text evidence="7">Catalyzes the ATP-dependent amidation of deamido-NAD to form NAD. Uses L-glutamine as a nitrogen source.</text>
</comment>
<evidence type="ECO:0000256" key="4">
    <source>
        <dbReference type="ARBA" id="ARBA00022741"/>
    </source>
</evidence>
<feature type="binding site" evidence="7">
    <location>
        <begin position="297"/>
        <end position="304"/>
    </location>
    <ligand>
        <name>ATP</name>
        <dbReference type="ChEBI" id="CHEBI:30616"/>
    </ligand>
</feature>
<dbReference type="EMBL" id="AP025516">
    <property type="protein sequence ID" value="BDD86823.1"/>
    <property type="molecule type" value="Genomic_DNA"/>
</dbReference>
<feature type="active site" description="Nucleophile; for glutaminase activity" evidence="7">
    <location>
        <position position="148"/>
    </location>
</feature>
<keyword evidence="6 7" id="KW-0520">NAD</keyword>
<dbReference type="CDD" id="cd07570">
    <property type="entry name" value="GAT_Gln-NAD-synth"/>
    <property type="match status" value="1"/>
</dbReference>
<feature type="active site" description="Proton acceptor; for glutaminase activity" evidence="7">
    <location>
        <position position="41"/>
    </location>
</feature>
<evidence type="ECO:0000256" key="9">
    <source>
        <dbReference type="RuleBase" id="RU003811"/>
    </source>
</evidence>
<dbReference type="NCBIfam" id="NF010588">
    <property type="entry name" value="PRK13981.1"/>
    <property type="match status" value="1"/>
</dbReference>